<evidence type="ECO:0000313" key="2">
    <source>
        <dbReference type="Proteomes" id="UP000054387"/>
    </source>
</evidence>
<name>A0A0W1R386_9EURY</name>
<dbReference type="SUPFAM" id="SSF56281">
    <property type="entry name" value="Metallo-hydrolase/oxidoreductase"/>
    <property type="match status" value="1"/>
</dbReference>
<organism evidence="1 2">
    <name type="scientific">Haloprofundus marisrubri</name>
    <dbReference type="NCBI Taxonomy" id="1514971"/>
    <lineage>
        <taxon>Archaea</taxon>
        <taxon>Methanobacteriati</taxon>
        <taxon>Methanobacteriota</taxon>
        <taxon>Stenosarchaea group</taxon>
        <taxon>Halobacteria</taxon>
        <taxon>Halobacteriales</taxon>
        <taxon>Haloferacaceae</taxon>
        <taxon>Haloprofundus</taxon>
    </lineage>
</organism>
<dbReference type="Proteomes" id="UP000054387">
    <property type="component" value="Unassembled WGS sequence"/>
</dbReference>
<dbReference type="EMBL" id="LOPU01000041">
    <property type="protein sequence ID" value="KTG07642.1"/>
    <property type="molecule type" value="Genomic_DNA"/>
</dbReference>
<proteinExistence type="predicted"/>
<dbReference type="OrthoDB" id="169463at2157"/>
<keyword evidence="2" id="KW-1185">Reference proteome</keyword>
<dbReference type="InterPro" id="IPR036866">
    <property type="entry name" value="RibonucZ/Hydroxyglut_hydro"/>
</dbReference>
<evidence type="ECO:0008006" key="3">
    <source>
        <dbReference type="Google" id="ProtNLM"/>
    </source>
</evidence>
<evidence type="ECO:0000313" key="1">
    <source>
        <dbReference type="EMBL" id="KTG07642.1"/>
    </source>
</evidence>
<dbReference type="RefSeq" id="WP_058583653.1">
    <property type="nucleotide sequence ID" value="NZ_LOPU01000041.1"/>
</dbReference>
<dbReference type="AlphaFoldDB" id="A0A0W1R386"/>
<dbReference type="Gene3D" id="3.60.15.10">
    <property type="entry name" value="Ribonuclease Z/Hydroxyacylglutathione hydrolase-like"/>
    <property type="match status" value="1"/>
</dbReference>
<reference evidence="1 2" key="1">
    <citation type="submission" date="2015-12" db="EMBL/GenBank/DDBJ databases">
        <title>Haloprofundus marisrubri gen. nov., sp. nov., an extremely halophilic archaeon isolated from the Discovery deep brine-seawater interface in the Red Sea.</title>
        <authorList>
            <person name="Zhang G."/>
            <person name="Stingl U."/>
            <person name="Rashid M."/>
        </authorList>
    </citation>
    <scope>NUCLEOTIDE SEQUENCE [LARGE SCALE GENOMIC DNA]</scope>
    <source>
        <strain evidence="1 2">SB9</strain>
    </source>
</reference>
<sequence length="234" mass="25603">MTMFDRSDSNGYRVVDRWDGGVGWLAYPDEAGQRASHLVVGDDGVWLFDPLDAPGVNDLISEFGSVAGVAVFSDYHARDADVFAERYGVPVSMPPWMKRLESRLDAPVDRYTGPLGESGFSVRRYTPFPGWAETLAYRESDRTLYIPEVLGTAPIFTVADERIGVYLLQRPRPPSGLFEGYDPDRLIVGHGTGVFDDASAALDDALAGARRRLPTALVQNGLPQVRALVEALGP</sequence>
<accession>A0A0W1R386</accession>
<gene>
    <name evidence="1" type="ORF">AUR64_03005</name>
</gene>
<comment type="caution">
    <text evidence="1">The sequence shown here is derived from an EMBL/GenBank/DDBJ whole genome shotgun (WGS) entry which is preliminary data.</text>
</comment>
<protein>
    <recommendedName>
        <fullName evidence="3">MBL fold metallo-hydrolase</fullName>
    </recommendedName>
</protein>